<feature type="binding site" evidence="7">
    <location>
        <begin position="157"/>
        <end position="158"/>
    </location>
    <ligand>
        <name>UDP-N-acetyl-alpha-D-muramoyl-L-alanyl-D-glutamate</name>
        <dbReference type="ChEBI" id="CHEBI:83900"/>
    </ligand>
</feature>
<dbReference type="SUPFAM" id="SSF53623">
    <property type="entry name" value="MurD-like peptide ligases, catalytic domain"/>
    <property type="match status" value="1"/>
</dbReference>
<dbReference type="UniPathway" id="UPA00219"/>
<evidence type="ECO:0000256" key="7">
    <source>
        <dbReference type="HAMAP-Rule" id="MF_00208"/>
    </source>
</evidence>
<dbReference type="InterPro" id="IPR036565">
    <property type="entry name" value="Mur-like_cat_sf"/>
</dbReference>
<dbReference type="GO" id="GO:0008765">
    <property type="term" value="F:UDP-N-acetylmuramoylalanyl-D-glutamate-2,6-diaminopimelate ligase activity"/>
    <property type="evidence" value="ECO:0007669"/>
    <property type="project" value="UniProtKB-UniRule"/>
</dbReference>
<keyword evidence="7" id="KW-0547">Nucleotide-binding</keyword>
<dbReference type="NCBIfam" id="TIGR01085">
    <property type="entry name" value="murE"/>
    <property type="match status" value="1"/>
</dbReference>
<keyword evidence="7" id="KW-0460">Magnesium</keyword>
<evidence type="ECO:0000256" key="1">
    <source>
        <dbReference type="ARBA" id="ARBA00005898"/>
    </source>
</evidence>
<dbReference type="NCBIfam" id="NF001124">
    <property type="entry name" value="PRK00139.1-2"/>
    <property type="match status" value="1"/>
</dbReference>
<dbReference type="KEGG" id="adin:H7849_00965"/>
<feature type="short sequence motif" description="Meso-diaminopimelate recognition motif" evidence="7">
    <location>
        <begin position="415"/>
        <end position="418"/>
    </location>
</feature>
<dbReference type="RefSeq" id="WP_186743580.1">
    <property type="nucleotide sequence ID" value="NZ_CP060394.1"/>
</dbReference>
<accession>A0A7G8BJA6</accession>
<dbReference type="InterPro" id="IPR005761">
    <property type="entry name" value="UDP-N-AcMur-Glu-dNH2Pim_ligase"/>
</dbReference>
<sequence>MHIEEVLQGVGQVRRSGPSVDVTSIEYDSRRVGPGSLFVAMQGGTTDGNRYISTAIERGASAVVTDSAMAFQDAAVKHAHIAIAEVAHGRSALAPLAANFYQHPEAHLALSGVTGTNGKTTTAFLLDAMLNSVARTTVLVGTIEYHVAGEMVESPHTTPESRDLLELFARGVSAGATEAVMEVSSHALEQGRVWSLLFDVGVFTNLTRDHLDYHRTMDAYFAAKSMLFDGSNGVAPRISVINVDDAYGVQLAIMARDAGSEILSYGWGAGDFHAEDVQMSAAGMRFRLVTPNGSVSMQTRLSGKVNVYNLLAASAAAYARGLTLDEIAAGAASLACVPGRFQTVDAGQPFTVVVDYAHTDDALRNLIALAREFVKPGNGRVITLFGCGGDRDRTKRPLMGRAAGEGSDFVVLTSDNPRSEEPEAILRDVLPGLEATGVEFIAEPDRAKAIQIAVEQAKPADIVLIAGKGHEKTQTLRERVISFDDVEVAATAIQSLAPTGAKH</sequence>
<evidence type="ECO:0000313" key="12">
    <source>
        <dbReference type="EMBL" id="QNI32626.1"/>
    </source>
</evidence>
<feature type="binding site" evidence="7">
    <location>
        <position position="190"/>
    </location>
    <ligand>
        <name>UDP-N-acetyl-alpha-D-muramoyl-L-alanyl-D-glutamate</name>
        <dbReference type="ChEBI" id="CHEBI:83900"/>
    </ligand>
</feature>
<evidence type="ECO:0000256" key="2">
    <source>
        <dbReference type="ARBA" id="ARBA00022618"/>
    </source>
</evidence>
<comment type="pathway">
    <text evidence="7 8">Cell wall biogenesis; peptidoglycan biosynthesis.</text>
</comment>
<keyword evidence="7" id="KW-0963">Cytoplasm</keyword>
<comment type="subcellular location">
    <subcellularLocation>
        <location evidence="7 8">Cytoplasm</location>
    </subcellularLocation>
</comment>
<dbReference type="GO" id="GO:0005737">
    <property type="term" value="C:cytoplasm"/>
    <property type="evidence" value="ECO:0007669"/>
    <property type="project" value="UniProtKB-SubCell"/>
</dbReference>
<feature type="binding site" evidence="7">
    <location>
        <position position="29"/>
    </location>
    <ligand>
        <name>UDP-N-acetyl-alpha-D-muramoyl-L-alanyl-D-glutamate</name>
        <dbReference type="ChEBI" id="CHEBI:83900"/>
    </ligand>
</feature>
<feature type="binding site" evidence="7">
    <location>
        <position position="192"/>
    </location>
    <ligand>
        <name>UDP-N-acetyl-alpha-D-muramoyl-L-alanyl-D-glutamate</name>
        <dbReference type="ChEBI" id="CHEBI:83900"/>
    </ligand>
</feature>
<dbReference type="GO" id="GO:0051301">
    <property type="term" value="P:cell division"/>
    <property type="evidence" value="ECO:0007669"/>
    <property type="project" value="UniProtKB-KW"/>
</dbReference>
<comment type="cofactor">
    <cofactor evidence="7">
        <name>Mg(2+)</name>
        <dbReference type="ChEBI" id="CHEBI:18420"/>
    </cofactor>
</comment>
<evidence type="ECO:0000259" key="10">
    <source>
        <dbReference type="Pfam" id="PF02875"/>
    </source>
</evidence>
<dbReference type="PANTHER" id="PTHR23135:SF4">
    <property type="entry name" value="UDP-N-ACETYLMURAMOYL-L-ALANYL-D-GLUTAMATE--2,6-DIAMINOPIMELATE LIGASE MURE HOMOLOG, CHLOROPLASTIC"/>
    <property type="match status" value="1"/>
</dbReference>
<feature type="binding site" evidence="7">
    <location>
        <position position="184"/>
    </location>
    <ligand>
        <name>UDP-N-acetyl-alpha-D-muramoyl-L-alanyl-D-glutamate</name>
        <dbReference type="ChEBI" id="CHEBI:83900"/>
    </ligand>
</feature>
<evidence type="ECO:0000313" key="13">
    <source>
        <dbReference type="Proteomes" id="UP000515312"/>
    </source>
</evidence>
<feature type="domain" description="Mur ligase N-terminal catalytic" evidence="9">
    <location>
        <begin position="22"/>
        <end position="101"/>
    </location>
</feature>
<evidence type="ECO:0000259" key="11">
    <source>
        <dbReference type="Pfam" id="PF08245"/>
    </source>
</evidence>
<dbReference type="HAMAP" id="MF_00208">
    <property type="entry name" value="MurE"/>
    <property type="match status" value="1"/>
</dbReference>
<proteinExistence type="inferred from homology"/>
<name>A0A7G8BJA6_9BACT</name>
<protein>
    <recommendedName>
        <fullName evidence="7">UDP-N-acetylmuramoyl-L-alanyl-D-glutamate--2,6-diaminopimelate ligase</fullName>
        <ecNumber evidence="7">6.3.2.13</ecNumber>
    </recommendedName>
    <alternativeName>
        <fullName evidence="7">Meso-A2pm-adding enzyme</fullName>
    </alternativeName>
    <alternativeName>
        <fullName evidence="7">Meso-diaminopimelate-adding enzyme</fullName>
    </alternativeName>
    <alternativeName>
        <fullName evidence="7">UDP-MurNAc-L-Ala-D-Glu:meso-diaminopimelate ligase</fullName>
    </alternativeName>
    <alternativeName>
        <fullName evidence="7">UDP-MurNAc-tripeptide synthetase</fullName>
    </alternativeName>
    <alternativeName>
        <fullName evidence="7">UDP-N-acetylmuramyl-tripeptide synthetase</fullName>
    </alternativeName>
</protein>
<dbReference type="NCBIfam" id="NF001126">
    <property type="entry name" value="PRK00139.1-4"/>
    <property type="match status" value="1"/>
</dbReference>
<feature type="binding site" evidence="7">
    <location>
        <position position="391"/>
    </location>
    <ligand>
        <name>meso-2,6-diaminopimelate</name>
        <dbReference type="ChEBI" id="CHEBI:57791"/>
    </ligand>
</feature>
<evidence type="ECO:0000256" key="5">
    <source>
        <dbReference type="ARBA" id="ARBA00023306"/>
    </source>
</evidence>
<keyword evidence="4 7" id="KW-0573">Peptidoglycan synthesis</keyword>
<dbReference type="InterPro" id="IPR000713">
    <property type="entry name" value="Mur_ligase_N"/>
</dbReference>
<keyword evidence="6 7" id="KW-0961">Cell wall biogenesis/degradation</keyword>
<feature type="modified residue" description="N6-carboxylysine" evidence="7">
    <location>
        <position position="224"/>
    </location>
</feature>
<reference evidence="12 13" key="1">
    <citation type="submission" date="2020-08" db="EMBL/GenBank/DDBJ databases">
        <title>Edaphobacter telluris sp. nov. and Acidobacterium dinghuensis sp. nov., two acidobacteria isolated from forest soil.</title>
        <authorList>
            <person name="Fu J."/>
            <person name="Qiu L."/>
        </authorList>
    </citation>
    <scope>NUCLEOTIDE SEQUENCE [LARGE SCALE GENOMIC DNA]</scope>
    <source>
        <strain evidence="12">4Y35</strain>
    </source>
</reference>
<dbReference type="InterPro" id="IPR013221">
    <property type="entry name" value="Mur_ligase_cen"/>
</dbReference>
<feature type="binding site" evidence="7">
    <location>
        <begin position="415"/>
        <end position="418"/>
    </location>
    <ligand>
        <name>meso-2,6-diaminopimelate</name>
        <dbReference type="ChEBI" id="CHEBI:57791"/>
    </ligand>
</feature>
<dbReference type="SUPFAM" id="SSF63418">
    <property type="entry name" value="MurE/MurF N-terminal domain"/>
    <property type="match status" value="1"/>
</dbReference>
<evidence type="ECO:0000256" key="3">
    <source>
        <dbReference type="ARBA" id="ARBA00022960"/>
    </source>
</evidence>
<evidence type="ECO:0000259" key="9">
    <source>
        <dbReference type="Pfam" id="PF01225"/>
    </source>
</evidence>
<evidence type="ECO:0000256" key="6">
    <source>
        <dbReference type="ARBA" id="ARBA00023316"/>
    </source>
</evidence>
<dbReference type="GO" id="GO:0000287">
    <property type="term" value="F:magnesium ion binding"/>
    <property type="evidence" value="ECO:0007669"/>
    <property type="project" value="UniProtKB-UniRule"/>
</dbReference>
<keyword evidence="7" id="KW-0067">ATP-binding</keyword>
<dbReference type="EMBL" id="CP060394">
    <property type="protein sequence ID" value="QNI32626.1"/>
    <property type="molecule type" value="Genomic_DNA"/>
</dbReference>
<feature type="binding site" evidence="7">
    <location>
        <position position="471"/>
    </location>
    <ligand>
        <name>meso-2,6-diaminopimelate</name>
        <dbReference type="ChEBI" id="CHEBI:57791"/>
    </ligand>
</feature>
<feature type="domain" description="Mur ligase C-terminal" evidence="10">
    <location>
        <begin position="339"/>
        <end position="469"/>
    </location>
</feature>
<dbReference type="GO" id="GO:0008360">
    <property type="term" value="P:regulation of cell shape"/>
    <property type="evidence" value="ECO:0007669"/>
    <property type="project" value="UniProtKB-KW"/>
</dbReference>
<comment type="function">
    <text evidence="7">Catalyzes the addition of meso-diaminopimelic acid to the nucleotide precursor UDP-N-acetylmuramoyl-L-alanyl-D-glutamate (UMAG) in the biosynthesis of bacterial cell-wall peptidoglycan.</text>
</comment>
<dbReference type="Pfam" id="PF08245">
    <property type="entry name" value="Mur_ligase_M"/>
    <property type="match status" value="1"/>
</dbReference>
<dbReference type="GO" id="GO:0009252">
    <property type="term" value="P:peptidoglycan biosynthetic process"/>
    <property type="evidence" value="ECO:0007669"/>
    <property type="project" value="UniProtKB-UniRule"/>
</dbReference>
<keyword evidence="2 7" id="KW-0132">Cell division</keyword>
<dbReference type="InterPro" id="IPR036615">
    <property type="entry name" value="Mur_ligase_C_dom_sf"/>
</dbReference>
<dbReference type="Gene3D" id="3.40.1390.10">
    <property type="entry name" value="MurE/MurF, N-terminal domain"/>
    <property type="match status" value="1"/>
</dbReference>
<evidence type="ECO:0000256" key="8">
    <source>
        <dbReference type="RuleBase" id="RU004135"/>
    </source>
</evidence>
<dbReference type="Gene3D" id="3.40.1190.10">
    <property type="entry name" value="Mur-like, catalytic domain"/>
    <property type="match status" value="1"/>
</dbReference>
<dbReference type="Gene3D" id="3.90.190.20">
    <property type="entry name" value="Mur ligase, C-terminal domain"/>
    <property type="match status" value="1"/>
</dbReference>
<keyword evidence="13" id="KW-1185">Reference proteome</keyword>
<keyword evidence="5 7" id="KW-0131">Cell cycle</keyword>
<dbReference type="InterPro" id="IPR035911">
    <property type="entry name" value="MurE/MurF_N"/>
</dbReference>
<comment type="catalytic activity">
    <reaction evidence="7">
        <text>UDP-N-acetyl-alpha-D-muramoyl-L-alanyl-D-glutamate + meso-2,6-diaminopimelate + ATP = UDP-N-acetyl-alpha-D-muramoyl-L-alanyl-gamma-D-glutamyl-meso-2,6-diaminopimelate + ADP + phosphate + H(+)</text>
        <dbReference type="Rhea" id="RHEA:23676"/>
        <dbReference type="ChEBI" id="CHEBI:15378"/>
        <dbReference type="ChEBI" id="CHEBI:30616"/>
        <dbReference type="ChEBI" id="CHEBI:43474"/>
        <dbReference type="ChEBI" id="CHEBI:57791"/>
        <dbReference type="ChEBI" id="CHEBI:83900"/>
        <dbReference type="ChEBI" id="CHEBI:83905"/>
        <dbReference type="ChEBI" id="CHEBI:456216"/>
        <dbReference type="EC" id="6.3.2.13"/>
    </reaction>
</comment>
<organism evidence="12 13">
    <name type="scientific">Alloacidobacterium dinghuense</name>
    <dbReference type="NCBI Taxonomy" id="2763107"/>
    <lineage>
        <taxon>Bacteria</taxon>
        <taxon>Pseudomonadati</taxon>
        <taxon>Acidobacteriota</taxon>
        <taxon>Terriglobia</taxon>
        <taxon>Terriglobales</taxon>
        <taxon>Acidobacteriaceae</taxon>
        <taxon>Alloacidobacterium</taxon>
    </lineage>
</organism>
<comment type="similarity">
    <text evidence="1 7">Belongs to the MurCDEF family. MurE subfamily.</text>
</comment>
<comment type="PTM">
    <text evidence="7">Carboxylation is probably crucial for Mg(2+) binding and, consequently, for the gamma-phosphate positioning of ATP.</text>
</comment>
<dbReference type="Pfam" id="PF01225">
    <property type="entry name" value="Mur_ligase"/>
    <property type="match status" value="1"/>
</dbReference>
<dbReference type="Proteomes" id="UP000515312">
    <property type="component" value="Chromosome"/>
</dbReference>
<evidence type="ECO:0000256" key="4">
    <source>
        <dbReference type="ARBA" id="ARBA00022984"/>
    </source>
</evidence>
<dbReference type="InterPro" id="IPR004101">
    <property type="entry name" value="Mur_ligase_C"/>
</dbReference>
<gene>
    <name evidence="7" type="primary">murE</name>
    <name evidence="12" type="ORF">H7849_00965</name>
</gene>
<dbReference type="SUPFAM" id="SSF53244">
    <property type="entry name" value="MurD-like peptide ligases, peptide-binding domain"/>
    <property type="match status" value="1"/>
</dbReference>
<feature type="binding site" evidence="7">
    <location>
        <begin position="115"/>
        <end position="121"/>
    </location>
    <ligand>
        <name>ATP</name>
        <dbReference type="ChEBI" id="CHEBI:30616"/>
    </ligand>
</feature>
<dbReference type="Pfam" id="PF02875">
    <property type="entry name" value="Mur_ligase_C"/>
    <property type="match status" value="1"/>
</dbReference>
<dbReference type="GO" id="GO:0005524">
    <property type="term" value="F:ATP binding"/>
    <property type="evidence" value="ECO:0007669"/>
    <property type="project" value="UniProtKB-UniRule"/>
</dbReference>
<dbReference type="EC" id="6.3.2.13" evidence="7"/>
<dbReference type="GO" id="GO:0071555">
    <property type="term" value="P:cell wall organization"/>
    <property type="evidence" value="ECO:0007669"/>
    <property type="project" value="UniProtKB-KW"/>
</dbReference>
<keyword evidence="3 7" id="KW-0133">Cell shape</keyword>
<dbReference type="AlphaFoldDB" id="A0A7G8BJA6"/>
<feature type="binding site" evidence="7">
    <location>
        <position position="467"/>
    </location>
    <ligand>
        <name>meso-2,6-diaminopimelate</name>
        <dbReference type="ChEBI" id="CHEBI:57791"/>
    </ligand>
</feature>
<keyword evidence="7 12" id="KW-0436">Ligase</keyword>
<feature type="domain" description="Mur ligase central" evidence="11">
    <location>
        <begin position="113"/>
        <end position="317"/>
    </location>
</feature>
<comment type="caution">
    <text evidence="7">Lacks conserved residue(s) required for the propagation of feature annotation.</text>
</comment>
<dbReference type="PANTHER" id="PTHR23135">
    <property type="entry name" value="MUR LIGASE FAMILY MEMBER"/>
    <property type="match status" value="1"/>
</dbReference>